<proteinExistence type="predicted"/>
<protein>
    <submittedName>
        <fullName evidence="1">Uncharacterized protein</fullName>
    </submittedName>
</protein>
<evidence type="ECO:0000313" key="1">
    <source>
        <dbReference type="EMBL" id="JAD58943.1"/>
    </source>
</evidence>
<reference evidence="1" key="1">
    <citation type="submission" date="2014-09" db="EMBL/GenBank/DDBJ databases">
        <authorList>
            <person name="Magalhaes I.L.F."/>
            <person name="Oliveira U."/>
            <person name="Santos F.R."/>
            <person name="Vidigal T.H.D.A."/>
            <person name="Brescovit A.D."/>
            <person name="Santos A.J."/>
        </authorList>
    </citation>
    <scope>NUCLEOTIDE SEQUENCE</scope>
    <source>
        <tissue evidence="1">Shoot tissue taken approximately 20 cm above the soil surface</tissue>
    </source>
</reference>
<name>A0A0A9RST6_ARUDO</name>
<accession>A0A0A9RST6</accession>
<reference evidence="1" key="2">
    <citation type="journal article" date="2015" name="Data Brief">
        <title>Shoot transcriptome of the giant reed, Arundo donax.</title>
        <authorList>
            <person name="Barrero R.A."/>
            <person name="Guerrero F.D."/>
            <person name="Moolhuijzen P."/>
            <person name="Goolsby J.A."/>
            <person name="Tidwell J."/>
            <person name="Bellgard S.E."/>
            <person name="Bellgard M.I."/>
        </authorList>
    </citation>
    <scope>NUCLEOTIDE SEQUENCE</scope>
    <source>
        <tissue evidence="1">Shoot tissue taken approximately 20 cm above the soil surface</tissue>
    </source>
</reference>
<sequence>MYRLVYIVFQVQPKFFSSTNFCRQVPFRLYTVHTALGLLFRAVGY</sequence>
<dbReference type="EMBL" id="GBRH01238952">
    <property type="protein sequence ID" value="JAD58943.1"/>
    <property type="molecule type" value="Transcribed_RNA"/>
</dbReference>
<organism evidence="1">
    <name type="scientific">Arundo donax</name>
    <name type="common">Giant reed</name>
    <name type="synonym">Donax arundinaceus</name>
    <dbReference type="NCBI Taxonomy" id="35708"/>
    <lineage>
        <taxon>Eukaryota</taxon>
        <taxon>Viridiplantae</taxon>
        <taxon>Streptophyta</taxon>
        <taxon>Embryophyta</taxon>
        <taxon>Tracheophyta</taxon>
        <taxon>Spermatophyta</taxon>
        <taxon>Magnoliopsida</taxon>
        <taxon>Liliopsida</taxon>
        <taxon>Poales</taxon>
        <taxon>Poaceae</taxon>
        <taxon>PACMAD clade</taxon>
        <taxon>Arundinoideae</taxon>
        <taxon>Arundineae</taxon>
        <taxon>Arundo</taxon>
    </lineage>
</organism>
<dbReference type="AlphaFoldDB" id="A0A0A9RST6"/>